<keyword evidence="1" id="KW-0472">Membrane</keyword>
<comment type="caution">
    <text evidence="2">The sequence shown here is derived from an EMBL/GenBank/DDBJ whole genome shotgun (WGS) entry which is preliminary data.</text>
</comment>
<keyword evidence="1" id="KW-0812">Transmembrane</keyword>
<name>A0ABQ4M5Q0_9BACL</name>
<keyword evidence="1" id="KW-1133">Transmembrane helix</keyword>
<gene>
    <name evidence="2" type="ORF">J42TS3_03560</name>
</gene>
<dbReference type="Proteomes" id="UP000679992">
    <property type="component" value="Unassembled WGS sequence"/>
</dbReference>
<keyword evidence="3" id="KW-1185">Reference proteome</keyword>
<dbReference type="EMBL" id="BOSL01000001">
    <property type="protein sequence ID" value="GIP51321.1"/>
    <property type="molecule type" value="Genomic_DNA"/>
</dbReference>
<protein>
    <recommendedName>
        <fullName evidence="4">DUF4825 domain-containing protein</fullName>
    </recommendedName>
</protein>
<evidence type="ECO:0000313" key="2">
    <source>
        <dbReference type="EMBL" id="GIP51321.1"/>
    </source>
</evidence>
<dbReference type="RefSeq" id="WP_213653542.1">
    <property type="nucleotide sequence ID" value="NZ_BOSL01000001.1"/>
</dbReference>
<evidence type="ECO:0000256" key="1">
    <source>
        <dbReference type="SAM" id="Phobius"/>
    </source>
</evidence>
<sequence>MTTGFATFFIVLLFVLTIVASGRYFYGLELRATARRLTRALNLEIPKLDYSFEQIVYFASLPSNIPSIRNASRDNLVIKLDYKSLFFPRLSGLKMYIKTDTERIILAYLPIKDFRLPVLDQILEKGKINESDYQKISICKLIHPATLREISEEVFQQIQVGRKGRKPAAADTADSKERTVKGI</sequence>
<feature type="transmembrane region" description="Helical" evidence="1">
    <location>
        <begin position="6"/>
        <end position="26"/>
    </location>
</feature>
<proteinExistence type="predicted"/>
<evidence type="ECO:0008006" key="4">
    <source>
        <dbReference type="Google" id="ProtNLM"/>
    </source>
</evidence>
<accession>A0ABQ4M5Q0</accession>
<reference evidence="2 3" key="1">
    <citation type="submission" date="2021-03" db="EMBL/GenBank/DDBJ databases">
        <title>Antimicrobial resistance genes in bacteria isolated from Japanese honey, and their potential for conferring macrolide and lincosamide resistance in the American foulbrood pathogen Paenibacillus larvae.</title>
        <authorList>
            <person name="Okamoto M."/>
            <person name="Kumagai M."/>
            <person name="Kanamori H."/>
            <person name="Takamatsu D."/>
        </authorList>
    </citation>
    <scope>NUCLEOTIDE SEQUENCE [LARGE SCALE GENOMIC DNA]</scope>
    <source>
        <strain evidence="2 3">J42TS3</strain>
    </source>
</reference>
<evidence type="ECO:0000313" key="3">
    <source>
        <dbReference type="Proteomes" id="UP000679992"/>
    </source>
</evidence>
<organism evidence="2 3">
    <name type="scientific">Paenibacillus vini</name>
    <dbReference type="NCBI Taxonomy" id="1476024"/>
    <lineage>
        <taxon>Bacteria</taxon>
        <taxon>Bacillati</taxon>
        <taxon>Bacillota</taxon>
        <taxon>Bacilli</taxon>
        <taxon>Bacillales</taxon>
        <taxon>Paenibacillaceae</taxon>
        <taxon>Paenibacillus</taxon>
    </lineage>
</organism>